<reference evidence="1" key="2">
    <citation type="journal article" date="2015" name="Data Brief">
        <title>Shoot transcriptome of the giant reed, Arundo donax.</title>
        <authorList>
            <person name="Barrero R.A."/>
            <person name="Guerrero F.D."/>
            <person name="Moolhuijzen P."/>
            <person name="Goolsby J.A."/>
            <person name="Tidwell J."/>
            <person name="Bellgard S.E."/>
            <person name="Bellgard M.I."/>
        </authorList>
    </citation>
    <scope>NUCLEOTIDE SEQUENCE</scope>
    <source>
        <tissue evidence="1">Shoot tissue taken approximately 20 cm above the soil surface</tissue>
    </source>
</reference>
<dbReference type="AlphaFoldDB" id="A0A0A9A448"/>
<sequence length="31" mass="3473">MRWNDSISRRVILTSATLVRSLDGDNKAALI</sequence>
<organism evidence="1">
    <name type="scientific">Arundo donax</name>
    <name type="common">Giant reed</name>
    <name type="synonym">Donax arundinaceus</name>
    <dbReference type="NCBI Taxonomy" id="35708"/>
    <lineage>
        <taxon>Eukaryota</taxon>
        <taxon>Viridiplantae</taxon>
        <taxon>Streptophyta</taxon>
        <taxon>Embryophyta</taxon>
        <taxon>Tracheophyta</taxon>
        <taxon>Spermatophyta</taxon>
        <taxon>Magnoliopsida</taxon>
        <taxon>Liliopsida</taxon>
        <taxon>Poales</taxon>
        <taxon>Poaceae</taxon>
        <taxon>PACMAD clade</taxon>
        <taxon>Arundinoideae</taxon>
        <taxon>Arundineae</taxon>
        <taxon>Arundo</taxon>
    </lineage>
</organism>
<name>A0A0A9A448_ARUDO</name>
<proteinExistence type="predicted"/>
<accession>A0A0A9A448</accession>
<protein>
    <submittedName>
        <fullName evidence="1">Uncharacterized protein</fullName>
    </submittedName>
</protein>
<evidence type="ECO:0000313" key="1">
    <source>
        <dbReference type="EMBL" id="JAD46434.1"/>
    </source>
</evidence>
<dbReference type="EMBL" id="GBRH01251461">
    <property type="protein sequence ID" value="JAD46434.1"/>
    <property type="molecule type" value="Transcribed_RNA"/>
</dbReference>
<reference evidence="1" key="1">
    <citation type="submission" date="2014-09" db="EMBL/GenBank/DDBJ databases">
        <authorList>
            <person name="Magalhaes I.L.F."/>
            <person name="Oliveira U."/>
            <person name="Santos F.R."/>
            <person name="Vidigal T.H.D.A."/>
            <person name="Brescovit A.D."/>
            <person name="Santos A.J."/>
        </authorList>
    </citation>
    <scope>NUCLEOTIDE SEQUENCE</scope>
    <source>
        <tissue evidence="1">Shoot tissue taken approximately 20 cm above the soil surface</tissue>
    </source>
</reference>